<reference evidence="1 2" key="1">
    <citation type="journal article" date="2006" name="Science">
        <title>The genome of black cottonwood, Populus trichocarpa (Torr. &amp; Gray).</title>
        <authorList>
            <person name="Tuskan G.A."/>
            <person name="Difazio S."/>
            <person name="Jansson S."/>
            <person name="Bohlmann J."/>
            <person name="Grigoriev I."/>
            <person name="Hellsten U."/>
            <person name="Putnam N."/>
            <person name="Ralph S."/>
            <person name="Rombauts S."/>
            <person name="Salamov A."/>
            <person name="Schein J."/>
            <person name="Sterck L."/>
            <person name="Aerts A."/>
            <person name="Bhalerao R.R."/>
            <person name="Bhalerao R.P."/>
            <person name="Blaudez D."/>
            <person name="Boerjan W."/>
            <person name="Brun A."/>
            <person name="Brunner A."/>
            <person name="Busov V."/>
            <person name="Campbell M."/>
            <person name="Carlson J."/>
            <person name="Chalot M."/>
            <person name="Chapman J."/>
            <person name="Chen G.L."/>
            <person name="Cooper D."/>
            <person name="Coutinho P.M."/>
            <person name="Couturier J."/>
            <person name="Covert S."/>
            <person name="Cronk Q."/>
            <person name="Cunningham R."/>
            <person name="Davis J."/>
            <person name="Degroeve S."/>
            <person name="Dejardin A."/>
            <person name="Depamphilis C."/>
            <person name="Detter J."/>
            <person name="Dirks B."/>
            <person name="Dubchak I."/>
            <person name="Duplessis S."/>
            <person name="Ehlting J."/>
            <person name="Ellis B."/>
            <person name="Gendler K."/>
            <person name="Goodstein D."/>
            <person name="Gribskov M."/>
            <person name="Grimwood J."/>
            <person name="Groover A."/>
            <person name="Gunter L."/>
            <person name="Hamberger B."/>
            <person name="Heinze B."/>
            <person name="Helariutta Y."/>
            <person name="Henrissat B."/>
            <person name="Holligan D."/>
            <person name="Holt R."/>
            <person name="Huang W."/>
            <person name="Islam-Faridi N."/>
            <person name="Jones S."/>
            <person name="Jones-Rhoades M."/>
            <person name="Jorgensen R."/>
            <person name="Joshi C."/>
            <person name="Kangasjarvi J."/>
            <person name="Karlsson J."/>
            <person name="Kelleher C."/>
            <person name="Kirkpatrick R."/>
            <person name="Kirst M."/>
            <person name="Kohler A."/>
            <person name="Kalluri U."/>
            <person name="Larimer F."/>
            <person name="Leebens-Mack J."/>
            <person name="Leple J.C."/>
            <person name="Locascio P."/>
            <person name="Lou Y."/>
            <person name="Lucas S."/>
            <person name="Martin F."/>
            <person name="Montanini B."/>
            <person name="Napoli C."/>
            <person name="Nelson D.R."/>
            <person name="Nelson C."/>
            <person name="Nieminen K."/>
            <person name="Nilsson O."/>
            <person name="Pereda V."/>
            <person name="Peter G."/>
            <person name="Philippe R."/>
            <person name="Pilate G."/>
            <person name="Poliakov A."/>
            <person name="Razumovskaya J."/>
            <person name="Richardson P."/>
            <person name="Rinaldi C."/>
            <person name="Ritland K."/>
            <person name="Rouze P."/>
            <person name="Ryaboy D."/>
            <person name="Schmutz J."/>
            <person name="Schrader J."/>
            <person name="Segerman B."/>
            <person name="Shin H."/>
            <person name="Siddiqui A."/>
            <person name="Sterky F."/>
            <person name="Terry A."/>
            <person name="Tsai C.J."/>
            <person name="Uberbacher E."/>
            <person name="Unneberg P."/>
            <person name="Vahala J."/>
            <person name="Wall K."/>
            <person name="Wessler S."/>
            <person name="Yang G."/>
            <person name="Yin T."/>
            <person name="Douglas C."/>
            <person name="Marra M."/>
            <person name="Sandberg G."/>
            <person name="Van de Peer Y."/>
            <person name="Rokhsar D."/>
        </authorList>
    </citation>
    <scope>NUCLEOTIDE SEQUENCE [LARGE SCALE GENOMIC DNA]</scope>
    <source>
        <strain evidence="2">cv. Nisqually</strain>
    </source>
</reference>
<dbReference type="EMBL" id="CM009304">
    <property type="protein sequence ID" value="PNT01065.1"/>
    <property type="molecule type" value="Genomic_DNA"/>
</dbReference>
<proteinExistence type="predicted"/>
<name>A0A2K1XJW4_POPTR</name>
<dbReference type="InParanoid" id="A0A2K1XJW4"/>
<protein>
    <submittedName>
        <fullName evidence="1">Uncharacterized protein</fullName>
    </submittedName>
</protein>
<keyword evidence="2" id="KW-1185">Reference proteome</keyword>
<accession>A0A2K1XJW4</accession>
<sequence length="106" mass="12435">MGFKLLYFVSTCMRACEHREKHNRSGIFPRQNPPLWRYIVGMWWIHRHSSCQCLPCLEFFTLKNTGTGRFLETSCFAPPKETKREGVTYFPLPTSFCGIPFLIVLQ</sequence>
<dbReference type="Proteomes" id="UP000006729">
    <property type="component" value="Chromosome 15"/>
</dbReference>
<evidence type="ECO:0000313" key="1">
    <source>
        <dbReference type="EMBL" id="PNT01065.1"/>
    </source>
</evidence>
<organism evidence="1 2">
    <name type="scientific">Populus trichocarpa</name>
    <name type="common">Western balsam poplar</name>
    <name type="synonym">Populus balsamifera subsp. trichocarpa</name>
    <dbReference type="NCBI Taxonomy" id="3694"/>
    <lineage>
        <taxon>Eukaryota</taxon>
        <taxon>Viridiplantae</taxon>
        <taxon>Streptophyta</taxon>
        <taxon>Embryophyta</taxon>
        <taxon>Tracheophyta</taxon>
        <taxon>Spermatophyta</taxon>
        <taxon>Magnoliopsida</taxon>
        <taxon>eudicotyledons</taxon>
        <taxon>Gunneridae</taxon>
        <taxon>Pentapetalae</taxon>
        <taxon>rosids</taxon>
        <taxon>fabids</taxon>
        <taxon>Malpighiales</taxon>
        <taxon>Salicaceae</taxon>
        <taxon>Saliceae</taxon>
        <taxon>Populus</taxon>
    </lineage>
</organism>
<gene>
    <name evidence="1" type="ORF">POPTR_015G080700</name>
</gene>
<evidence type="ECO:0000313" key="2">
    <source>
        <dbReference type="Proteomes" id="UP000006729"/>
    </source>
</evidence>
<dbReference type="AlphaFoldDB" id="A0A2K1XJW4"/>